<dbReference type="AlphaFoldDB" id="A0A4R8QJK9"/>
<comment type="caution">
    <text evidence="1">The sequence shown here is derived from an EMBL/GenBank/DDBJ whole genome shotgun (WGS) entry which is preliminary data.</text>
</comment>
<keyword evidence="2" id="KW-1185">Reference proteome</keyword>
<dbReference type="Gene3D" id="3.30.559.30">
    <property type="entry name" value="Nonribosomal peptide synthetase, condensation domain"/>
    <property type="match status" value="1"/>
</dbReference>
<name>A0A4R8QJK9_9PEZI</name>
<evidence type="ECO:0000313" key="2">
    <source>
        <dbReference type="Proteomes" id="UP000295083"/>
    </source>
</evidence>
<protein>
    <submittedName>
        <fullName evidence="1">Nonribosomal peptide synthetase 2</fullName>
    </submittedName>
</protein>
<dbReference type="Proteomes" id="UP000295083">
    <property type="component" value="Unassembled WGS sequence"/>
</dbReference>
<evidence type="ECO:0000313" key="1">
    <source>
        <dbReference type="EMBL" id="TDZ39118.1"/>
    </source>
</evidence>
<dbReference type="SUPFAM" id="SSF52777">
    <property type="entry name" value="CoA-dependent acyltransferases"/>
    <property type="match status" value="1"/>
</dbReference>
<proteinExistence type="predicted"/>
<reference evidence="1 2" key="1">
    <citation type="submission" date="2018-11" db="EMBL/GenBank/DDBJ databases">
        <title>Genome sequence and assembly of Colletotrichum spinosum.</title>
        <authorList>
            <person name="Gan P."/>
            <person name="Shirasu K."/>
        </authorList>
    </citation>
    <scope>NUCLEOTIDE SEQUENCE [LARGE SCALE GENOMIC DNA]</scope>
    <source>
        <strain evidence="1 2">CBS 515.97</strain>
    </source>
</reference>
<organism evidence="1 2">
    <name type="scientific">Colletotrichum spinosum</name>
    <dbReference type="NCBI Taxonomy" id="1347390"/>
    <lineage>
        <taxon>Eukaryota</taxon>
        <taxon>Fungi</taxon>
        <taxon>Dikarya</taxon>
        <taxon>Ascomycota</taxon>
        <taxon>Pezizomycotina</taxon>
        <taxon>Sordariomycetes</taxon>
        <taxon>Hypocreomycetidae</taxon>
        <taxon>Glomerellales</taxon>
        <taxon>Glomerellaceae</taxon>
        <taxon>Colletotrichum</taxon>
        <taxon>Colletotrichum orbiculare species complex</taxon>
    </lineage>
</organism>
<accession>A0A4R8QJK9</accession>
<dbReference type="EMBL" id="QAPG01000012">
    <property type="protein sequence ID" value="TDZ39118.1"/>
    <property type="molecule type" value="Genomic_DNA"/>
</dbReference>
<gene>
    <name evidence="1" type="primary">NPS2-1</name>
    <name evidence="1" type="ORF">C8035_v005722</name>
</gene>
<sequence length="189" mass="20285">MSNTSASTGQVVFGIYYANRSLSADLESTFPTLNLIALRVKVKEGDSVISIARRVQQDLHLISSYSTVGLWELRRWTGVELDCFVNFLHLGDASGETLATSSLHLESISNGAEIEEAKEAFASAVKPAFCSPRWLEDNAVRGAFSNALDIEASVNGRGLDIGVFGSASRISQDDAEKLTDQLGASLLAV</sequence>